<dbReference type="KEGG" id="ehx:EMIHUDRAFT_458082"/>
<reference evidence="2" key="2">
    <citation type="submission" date="2024-10" db="UniProtKB">
        <authorList>
            <consortium name="EnsemblProtists"/>
        </authorList>
    </citation>
    <scope>IDENTIFICATION</scope>
</reference>
<dbReference type="Proteomes" id="UP000013827">
    <property type="component" value="Unassembled WGS sequence"/>
</dbReference>
<reference evidence="3" key="1">
    <citation type="journal article" date="2013" name="Nature">
        <title>Pan genome of the phytoplankton Emiliania underpins its global distribution.</title>
        <authorList>
            <person name="Read B.A."/>
            <person name="Kegel J."/>
            <person name="Klute M.J."/>
            <person name="Kuo A."/>
            <person name="Lefebvre S.C."/>
            <person name="Maumus F."/>
            <person name="Mayer C."/>
            <person name="Miller J."/>
            <person name="Monier A."/>
            <person name="Salamov A."/>
            <person name="Young J."/>
            <person name="Aguilar M."/>
            <person name="Claverie J.M."/>
            <person name="Frickenhaus S."/>
            <person name="Gonzalez K."/>
            <person name="Herman E.K."/>
            <person name="Lin Y.C."/>
            <person name="Napier J."/>
            <person name="Ogata H."/>
            <person name="Sarno A.F."/>
            <person name="Shmutz J."/>
            <person name="Schroeder D."/>
            <person name="de Vargas C."/>
            <person name="Verret F."/>
            <person name="von Dassow P."/>
            <person name="Valentin K."/>
            <person name="Van de Peer Y."/>
            <person name="Wheeler G."/>
            <person name="Dacks J.B."/>
            <person name="Delwiche C.F."/>
            <person name="Dyhrman S.T."/>
            <person name="Glockner G."/>
            <person name="John U."/>
            <person name="Richards T."/>
            <person name="Worden A.Z."/>
            <person name="Zhang X."/>
            <person name="Grigoriev I.V."/>
            <person name="Allen A.E."/>
            <person name="Bidle K."/>
            <person name="Borodovsky M."/>
            <person name="Bowler C."/>
            <person name="Brownlee C."/>
            <person name="Cock J.M."/>
            <person name="Elias M."/>
            <person name="Gladyshev V.N."/>
            <person name="Groth M."/>
            <person name="Guda C."/>
            <person name="Hadaegh A."/>
            <person name="Iglesias-Rodriguez M.D."/>
            <person name="Jenkins J."/>
            <person name="Jones B.M."/>
            <person name="Lawson T."/>
            <person name="Leese F."/>
            <person name="Lindquist E."/>
            <person name="Lobanov A."/>
            <person name="Lomsadze A."/>
            <person name="Malik S.B."/>
            <person name="Marsh M.E."/>
            <person name="Mackinder L."/>
            <person name="Mock T."/>
            <person name="Mueller-Roeber B."/>
            <person name="Pagarete A."/>
            <person name="Parker M."/>
            <person name="Probert I."/>
            <person name="Quesneville H."/>
            <person name="Raines C."/>
            <person name="Rensing S.A."/>
            <person name="Riano-Pachon D.M."/>
            <person name="Richier S."/>
            <person name="Rokitta S."/>
            <person name="Shiraiwa Y."/>
            <person name="Soanes D.M."/>
            <person name="van der Giezen M."/>
            <person name="Wahlund T.M."/>
            <person name="Williams B."/>
            <person name="Wilson W."/>
            <person name="Wolfe G."/>
            <person name="Wurch L.L."/>
        </authorList>
    </citation>
    <scope>NUCLEOTIDE SEQUENCE</scope>
</reference>
<feature type="compositionally biased region" description="Basic residues" evidence="1">
    <location>
        <begin position="234"/>
        <end position="245"/>
    </location>
</feature>
<dbReference type="GeneID" id="17268813"/>
<evidence type="ECO:0000256" key="1">
    <source>
        <dbReference type="SAM" id="MobiDB-lite"/>
    </source>
</evidence>
<dbReference type="RefSeq" id="XP_005775697.1">
    <property type="nucleotide sequence ID" value="XM_005775640.1"/>
</dbReference>
<dbReference type="PaxDb" id="2903-EOD23268"/>
<protein>
    <submittedName>
        <fullName evidence="2">Uncharacterized protein</fullName>
    </submittedName>
</protein>
<feature type="region of interest" description="Disordered" evidence="1">
    <location>
        <begin position="156"/>
        <end position="245"/>
    </location>
</feature>
<proteinExistence type="predicted"/>
<dbReference type="HOGENOM" id="CLU_1135277_0_0_1"/>
<evidence type="ECO:0000313" key="2">
    <source>
        <dbReference type="EnsemblProtists" id="EOD23268"/>
    </source>
</evidence>
<name>A0A0D3JID3_EMIH1</name>
<feature type="compositionally biased region" description="Low complexity" evidence="1">
    <location>
        <begin position="25"/>
        <end position="91"/>
    </location>
</feature>
<sequence length="245" mass="25273">MSQPGKVDLSMFEGPPPAAPRYRSAQPAVQQNPFAPAQPAAQPNPAAPIADNPFAPAAPAAPVDNPFFGGPSDDAAGGSDSLLGALDPDAAQPEESLTTQIAPGEKEEDEDKTLDTFHYLAQLGEGSRDEKLAAARALFIARDIINLGIKKLQKRLAKGGGGGKVPTSSLKRLSLSRGTSRKFDSSSYNTGAPDAAAGERGRSSTHSDGANPPSYGGGAFGGGGAEEVSPAPHFQKRKSGLFRKR</sequence>
<feature type="region of interest" description="Disordered" evidence="1">
    <location>
        <begin position="1"/>
        <end position="113"/>
    </location>
</feature>
<feature type="compositionally biased region" description="Gly residues" evidence="1">
    <location>
        <begin position="215"/>
        <end position="225"/>
    </location>
</feature>
<accession>A0A0D3JID3</accession>
<organism evidence="2 3">
    <name type="scientific">Emiliania huxleyi (strain CCMP1516)</name>
    <dbReference type="NCBI Taxonomy" id="280463"/>
    <lineage>
        <taxon>Eukaryota</taxon>
        <taxon>Haptista</taxon>
        <taxon>Haptophyta</taxon>
        <taxon>Prymnesiophyceae</taxon>
        <taxon>Isochrysidales</taxon>
        <taxon>Noelaerhabdaceae</taxon>
        <taxon>Emiliania</taxon>
    </lineage>
</organism>
<dbReference type="EnsemblProtists" id="EOD23268">
    <property type="protein sequence ID" value="EOD23268"/>
    <property type="gene ID" value="EMIHUDRAFT_458082"/>
</dbReference>
<dbReference type="AlphaFoldDB" id="A0A0D3JID3"/>
<keyword evidence="3" id="KW-1185">Reference proteome</keyword>
<evidence type="ECO:0000313" key="3">
    <source>
        <dbReference type="Proteomes" id="UP000013827"/>
    </source>
</evidence>